<protein>
    <submittedName>
        <fullName evidence="2">Metallo-beta-lactamase family protein</fullName>
    </submittedName>
</protein>
<comment type="caution">
    <text evidence="2">The sequence shown here is derived from an EMBL/GenBank/DDBJ whole genome shotgun (WGS) entry which is preliminary data.</text>
</comment>
<evidence type="ECO:0000313" key="2">
    <source>
        <dbReference type="EMBL" id="EUJ31390.1"/>
    </source>
</evidence>
<evidence type="ECO:0000313" key="3">
    <source>
        <dbReference type="Proteomes" id="UP000019249"/>
    </source>
</evidence>
<reference evidence="2 3" key="1">
    <citation type="journal article" date="2014" name="Int. J. Syst. Evol. Microbiol.">
        <title>Listeria floridensis sp. nov., Listeria aquatica sp. nov., Listeria cornellensis sp. nov., Listeria riparia sp. nov. and Listeria grandensis sp. nov., from agricultural and natural environments.</title>
        <authorList>
            <person name="den Bakker H.C."/>
            <person name="Warchocki S."/>
            <person name="Wright E.M."/>
            <person name="Allred A.F."/>
            <person name="Ahlstrom C."/>
            <person name="Manuel C.S."/>
            <person name="Stasiewicz M.J."/>
            <person name="Burrell A."/>
            <person name="Roof S."/>
            <person name="Strawn L."/>
            <person name="Fortes E.D."/>
            <person name="Nightingale K.K."/>
            <person name="Kephart D."/>
            <person name="Wiedmann M."/>
        </authorList>
    </citation>
    <scope>NUCLEOTIDE SEQUENCE [LARGE SCALE GENOMIC DNA]</scope>
    <source>
        <strain evidence="2 3">FSL S10-1187</strain>
    </source>
</reference>
<dbReference type="InterPro" id="IPR012674">
    <property type="entry name" value="Calycin"/>
</dbReference>
<gene>
    <name evidence="2" type="ORF">MFLO_09207</name>
</gene>
<dbReference type="Gene3D" id="2.40.128.20">
    <property type="match status" value="1"/>
</dbReference>
<accession>A0ABN0RES9</accession>
<dbReference type="RefSeq" id="WP_036097425.1">
    <property type="nucleotide sequence ID" value="NZ_AODF01000018.1"/>
</dbReference>
<organism evidence="2 3">
    <name type="scientific">Listeria floridensis FSL S10-1187</name>
    <dbReference type="NCBI Taxonomy" id="1265817"/>
    <lineage>
        <taxon>Bacteria</taxon>
        <taxon>Bacillati</taxon>
        <taxon>Bacillota</taxon>
        <taxon>Bacilli</taxon>
        <taxon>Bacillales</taxon>
        <taxon>Listeriaceae</taxon>
        <taxon>Listeria</taxon>
    </lineage>
</organism>
<dbReference type="Pfam" id="PF22036">
    <property type="entry name" value="MoaF_like"/>
    <property type="match status" value="1"/>
</dbReference>
<dbReference type="InterPro" id="IPR053892">
    <property type="entry name" value="MoaF-like"/>
</dbReference>
<feature type="domain" description="MoaF-like" evidence="1">
    <location>
        <begin position="9"/>
        <end position="107"/>
    </location>
</feature>
<evidence type="ECO:0000259" key="1">
    <source>
        <dbReference type="Pfam" id="PF22036"/>
    </source>
</evidence>
<dbReference type="EMBL" id="AODF01000018">
    <property type="protein sequence ID" value="EUJ31390.1"/>
    <property type="molecule type" value="Genomic_DNA"/>
</dbReference>
<sequence>MTASKYDFIGKQYLFDFGAEARYQLDFKSETELVVTVVADSFYPSGTVNHFEIQVALLRDNLVMLTWVEPATGNTVTHVDDFVNNVAYTNITDLASKQFWRLSGTITRLDRMSK</sequence>
<keyword evidence="3" id="KW-1185">Reference proteome</keyword>
<proteinExistence type="predicted"/>
<dbReference type="Proteomes" id="UP000019249">
    <property type="component" value="Unassembled WGS sequence"/>
</dbReference>
<name>A0ABN0RES9_9LIST</name>